<feature type="region of interest" description="Disordered" evidence="1">
    <location>
        <begin position="27"/>
        <end position="66"/>
    </location>
</feature>
<evidence type="ECO:0000313" key="3">
    <source>
        <dbReference type="Proteomes" id="UP001168972"/>
    </source>
</evidence>
<reference evidence="2" key="2">
    <citation type="submission" date="2023-03" db="EMBL/GenBank/DDBJ databases">
        <authorList>
            <person name="Inwood S.N."/>
            <person name="Skelly J.G."/>
            <person name="Guhlin J."/>
            <person name="Harrop T.W.R."/>
            <person name="Goldson S.G."/>
            <person name="Dearden P.K."/>
        </authorList>
    </citation>
    <scope>NUCLEOTIDE SEQUENCE</scope>
    <source>
        <strain evidence="2">Lincoln</strain>
        <tissue evidence="2">Whole body</tissue>
    </source>
</reference>
<proteinExistence type="predicted"/>
<gene>
    <name evidence="2" type="ORF">PV327_004057</name>
</gene>
<feature type="compositionally biased region" description="Low complexity" evidence="1">
    <location>
        <begin position="53"/>
        <end position="66"/>
    </location>
</feature>
<evidence type="ECO:0008006" key="4">
    <source>
        <dbReference type="Google" id="ProtNLM"/>
    </source>
</evidence>
<reference evidence="2" key="1">
    <citation type="journal article" date="2023" name="bioRxiv">
        <title>Scaffold-level genome assemblies of two parasitoid biocontrol wasps reveal the parthenogenesis mechanism and an associated novel virus.</title>
        <authorList>
            <person name="Inwood S."/>
            <person name="Skelly J."/>
            <person name="Guhlin J."/>
            <person name="Harrop T."/>
            <person name="Goldson S."/>
            <person name="Dearden P."/>
        </authorList>
    </citation>
    <scope>NUCLEOTIDE SEQUENCE</scope>
    <source>
        <strain evidence="2">Lincoln</strain>
        <tissue evidence="2">Whole body</tissue>
    </source>
</reference>
<accession>A0AA39FBL7</accession>
<dbReference type="Proteomes" id="UP001168972">
    <property type="component" value="Unassembled WGS sequence"/>
</dbReference>
<organism evidence="2 3">
    <name type="scientific">Microctonus hyperodae</name>
    <name type="common">Parasitoid wasp</name>
    <dbReference type="NCBI Taxonomy" id="165561"/>
    <lineage>
        <taxon>Eukaryota</taxon>
        <taxon>Metazoa</taxon>
        <taxon>Ecdysozoa</taxon>
        <taxon>Arthropoda</taxon>
        <taxon>Hexapoda</taxon>
        <taxon>Insecta</taxon>
        <taxon>Pterygota</taxon>
        <taxon>Neoptera</taxon>
        <taxon>Endopterygota</taxon>
        <taxon>Hymenoptera</taxon>
        <taxon>Apocrita</taxon>
        <taxon>Ichneumonoidea</taxon>
        <taxon>Braconidae</taxon>
        <taxon>Euphorinae</taxon>
        <taxon>Microctonus</taxon>
    </lineage>
</organism>
<comment type="caution">
    <text evidence="2">The sequence shown here is derived from an EMBL/GenBank/DDBJ whole genome shotgun (WGS) entry which is preliminary data.</text>
</comment>
<evidence type="ECO:0000313" key="2">
    <source>
        <dbReference type="EMBL" id="KAK0166563.1"/>
    </source>
</evidence>
<dbReference type="AlphaFoldDB" id="A0AA39FBL7"/>
<keyword evidence="3" id="KW-1185">Reference proteome</keyword>
<evidence type="ECO:0000256" key="1">
    <source>
        <dbReference type="SAM" id="MobiDB-lite"/>
    </source>
</evidence>
<sequence>MGNIRHDDVHDSLAECELDLTQALEEKIASSPINQSRKRSVSTRSSSEDDSASESSDSSVESIKASSKINSQKNFHDLSLSNEQDATITMNNVLEIAQCKPTTKNNTCCQETSEFILKEFRKLSQQLGTLNGLVIDMKNDIQQIKHNKFSGRSALKERIHNIQVPFATLNEFDIFDDTLKDNSSLKSELRDLIWSLVDGTNRISKSITNVLMKCFKAEVLHQFTAIKKTGNKKIFKDTNFSLWLYEIISEEYKEENSVKAEKYYKAIGRVLNNAKDWENGRKNKKAES</sequence>
<protein>
    <recommendedName>
        <fullName evidence="4">DUF4806 domain-containing protein</fullName>
    </recommendedName>
</protein>
<dbReference type="EMBL" id="JAQQBR010001832">
    <property type="protein sequence ID" value="KAK0166563.1"/>
    <property type="molecule type" value="Genomic_DNA"/>
</dbReference>
<name>A0AA39FBL7_MICHY</name>